<reference evidence="7 8" key="1">
    <citation type="journal article" date="2023" name="G3 (Bethesda)">
        <title>A chromosome-level genome assembly of Zasmidium syzygii isolated from banana leaves.</title>
        <authorList>
            <person name="van Westerhoven A.C."/>
            <person name="Mehrabi R."/>
            <person name="Talebi R."/>
            <person name="Steentjes M.B.F."/>
            <person name="Corcolon B."/>
            <person name="Chong P.A."/>
            <person name="Kema G.H.J."/>
            <person name="Seidl M.F."/>
        </authorList>
    </citation>
    <scope>NUCLEOTIDE SEQUENCE [LARGE SCALE GENOMIC DNA]</scope>
    <source>
        <strain evidence="7 8">P124</strain>
    </source>
</reference>
<name>A0ABR0EXX8_ZASCE</name>
<evidence type="ECO:0000313" key="8">
    <source>
        <dbReference type="Proteomes" id="UP001305779"/>
    </source>
</evidence>
<evidence type="ECO:0000256" key="4">
    <source>
        <dbReference type="ARBA" id="ARBA00023002"/>
    </source>
</evidence>
<proteinExistence type="inferred from homology"/>
<accession>A0ABR0EXX8</accession>
<dbReference type="InterPro" id="IPR036291">
    <property type="entry name" value="NAD(P)-bd_dom_sf"/>
</dbReference>
<gene>
    <name evidence="7" type="ORF">PRZ48_004015</name>
</gene>
<evidence type="ECO:0000256" key="2">
    <source>
        <dbReference type="ARBA" id="ARBA00022723"/>
    </source>
</evidence>
<dbReference type="InterPro" id="IPR020843">
    <property type="entry name" value="ER"/>
</dbReference>
<protein>
    <recommendedName>
        <fullName evidence="6">Enoyl reductase (ER) domain-containing protein</fullName>
    </recommendedName>
</protein>
<dbReference type="Pfam" id="PF00107">
    <property type="entry name" value="ADH_zinc_N"/>
    <property type="match status" value="1"/>
</dbReference>
<dbReference type="CDD" id="cd05283">
    <property type="entry name" value="CAD1"/>
    <property type="match status" value="1"/>
</dbReference>
<evidence type="ECO:0000256" key="3">
    <source>
        <dbReference type="ARBA" id="ARBA00022833"/>
    </source>
</evidence>
<dbReference type="InterPro" id="IPR002328">
    <property type="entry name" value="ADH_Zn_CS"/>
</dbReference>
<keyword evidence="3 5" id="KW-0862">Zinc</keyword>
<keyword evidence="4" id="KW-0560">Oxidoreductase</keyword>
<evidence type="ECO:0000256" key="5">
    <source>
        <dbReference type="RuleBase" id="RU361277"/>
    </source>
</evidence>
<dbReference type="InterPro" id="IPR013149">
    <property type="entry name" value="ADH-like_C"/>
</dbReference>
<sequence>MIETQGFGSSTPSQKTISPLTFSRQEPQGTELQIEILYCGLCHSDVELLANNWSTTKYPCIPGHEAVGRVTALGPDVTQYKPGDIVGIGTLMDSCLSCSACGEGFENLCEGPNGAMMLHGGFLTPGDAEAAKVNTFGAWSGSVVVKERFVIRIPEGTGELERVAPVFCAGTDTWGPLRRLQLDGRSRLGIIGLGGPGHLALQMAKKMGTGHIVVFTTHPEEKREAALCFGADEVVDSNDPAAMKGLHRSLNYILSTVPVPFDPTPYLRTLRRRGTMTVMALLGPYKNLFNNFELAVAGLNLRGSMIGSIQETRESLAFCLEHGILPEVEVIEAEAGAINNAIKRLKVADVRFRIHQGGIVEL</sequence>
<dbReference type="InterPro" id="IPR047109">
    <property type="entry name" value="CAD-like"/>
</dbReference>
<dbReference type="SUPFAM" id="SSF50129">
    <property type="entry name" value="GroES-like"/>
    <property type="match status" value="1"/>
</dbReference>
<dbReference type="PANTHER" id="PTHR42683">
    <property type="entry name" value="ALDEHYDE REDUCTASE"/>
    <property type="match status" value="1"/>
</dbReference>
<dbReference type="InterPro" id="IPR013154">
    <property type="entry name" value="ADH-like_N"/>
</dbReference>
<evidence type="ECO:0000256" key="1">
    <source>
        <dbReference type="ARBA" id="ARBA00001947"/>
    </source>
</evidence>
<comment type="caution">
    <text evidence="7">The sequence shown here is derived from an EMBL/GenBank/DDBJ whole genome shotgun (WGS) entry which is preliminary data.</text>
</comment>
<comment type="cofactor">
    <cofactor evidence="1 5">
        <name>Zn(2+)</name>
        <dbReference type="ChEBI" id="CHEBI:29105"/>
    </cofactor>
</comment>
<dbReference type="Proteomes" id="UP001305779">
    <property type="component" value="Unassembled WGS sequence"/>
</dbReference>
<dbReference type="EMBL" id="JAXOVC010000002">
    <property type="protein sequence ID" value="KAK4506050.1"/>
    <property type="molecule type" value="Genomic_DNA"/>
</dbReference>
<feature type="domain" description="Enoyl reductase (ER)" evidence="6">
    <location>
        <begin position="15"/>
        <end position="350"/>
    </location>
</feature>
<keyword evidence="8" id="KW-1185">Reference proteome</keyword>
<dbReference type="PROSITE" id="PS00059">
    <property type="entry name" value="ADH_ZINC"/>
    <property type="match status" value="1"/>
</dbReference>
<comment type="similarity">
    <text evidence="5">Belongs to the zinc-containing alcohol dehydrogenase family.</text>
</comment>
<evidence type="ECO:0000259" key="6">
    <source>
        <dbReference type="SMART" id="SM00829"/>
    </source>
</evidence>
<dbReference type="SUPFAM" id="SSF51735">
    <property type="entry name" value="NAD(P)-binding Rossmann-fold domains"/>
    <property type="match status" value="1"/>
</dbReference>
<dbReference type="Pfam" id="PF08240">
    <property type="entry name" value="ADH_N"/>
    <property type="match status" value="1"/>
</dbReference>
<keyword evidence="2 5" id="KW-0479">Metal-binding</keyword>
<dbReference type="Gene3D" id="3.90.180.10">
    <property type="entry name" value="Medium-chain alcohol dehydrogenases, catalytic domain"/>
    <property type="match status" value="1"/>
</dbReference>
<dbReference type="Gene3D" id="3.40.50.720">
    <property type="entry name" value="NAD(P)-binding Rossmann-like Domain"/>
    <property type="match status" value="1"/>
</dbReference>
<evidence type="ECO:0000313" key="7">
    <source>
        <dbReference type="EMBL" id="KAK4506050.1"/>
    </source>
</evidence>
<organism evidence="7 8">
    <name type="scientific">Zasmidium cellare</name>
    <name type="common">Wine cellar mold</name>
    <name type="synonym">Racodium cellare</name>
    <dbReference type="NCBI Taxonomy" id="395010"/>
    <lineage>
        <taxon>Eukaryota</taxon>
        <taxon>Fungi</taxon>
        <taxon>Dikarya</taxon>
        <taxon>Ascomycota</taxon>
        <taxon>Pezizomycotina</taxon>
        <taxon>Dothideomycetes</taxon>
        <taxon>Dothideomycetidae</taxon>
        <taxon>Mycosphaerellales</taxon>
        <taxon>Mycosphaerellaceae</taxon>
        <taxon>Zasmidium</taxon>
    </lineage>
</organism>
<dbReference type="SMART" id="SM00829">
    <property type="entry name" value="PKS_ER"/>
    <property type="match status" value="1"/>
</dbReference>
<dbReference type="InterPro" id="IPR011032">
    <property type="entry name" value="GroES-like_sf"/>
</dbReference>